<gene>
    <name evidence="3" type="primary">yhcM_2</name>
    <name evidence="3" type="ORF">NCTC11421_01910</name>
</gene>
<dbReference type="EMBL" id="UGRI01000001">
    <property type="protein sequence ID" value="SUA23920.1"/>
    <property type="molecule type" value="Genomic_DNA"/>
</dbReference>
<dbReference type="AlphaFoldDB" id="A0A378VY34"/>
<name>A0A378VY34_NEIGO</name>
<keyword evidence="2" id="KW-0067">ATP-binding</keyword>
<evidence type="ECO:0000313" key="3">
    <source>
        <dbReference type="EMBL" id="SUA23920.1"/>
    </source>
</evidence>
<organism evidence="3">
    <name type="scientific">Neisseria gonorrhoeae</name>
    <dbReference type="NCBI Taxonomy" id="485"/>
    <lineage>
        <taxon>Bacteria</taxon>
        <taxon>Pseudomonadati</taxon>
        <taxon>Pseudomonadota</taxon>
        <taxon>Betaproteobacteria</taxon>
        <taxon>Neisseriales</taxon>
        <taxon>Neisseriaceae</taxon>
        <taxon>Neisseria</taxon>
    </lineage>
</organism>
<evidence type="ECO:0000256" key="2">
    <source>
        <dbReference type="ARBA" id="ARBA00022840"/>
    </source>
</evidence>
<accession>A0A378VY34</accession>
<keyword evidence="1" id="KW-0547">Nucleotide-binding</keyword>
<proteinExistence type="predicted"/>
<sequence>MEQLSPQEKAEARRLTWLIDVLYDFRVKLCATGAVDVNHIYTEGDFAEEFTRTASRMVEMQSEVYLEQPHLTLSPKASGG</sequence>
<dbReference type="GO" id="GO:0005524">
    <property type="term" value="F:ATP binding"/>
    <property type="evidence" value="ECO:0007669"/>
    <property type="project" value="UniProtKB-KW"/>
</dbReference>
<protein>
    <submittedName>
        <fullName evidence="3">Nucleotide-binding protein</fullName>
    </submittedName>
</protein>
<dbReference type="InterPro" id="IPR005654">
    <property type="entry name" value="ATPase_AFG1-like"/>
</dbReference>
<reference evidence="3" key="1">
    <citation type="submission" date="2018-06" db="EMBL/GenBank/DDBJ databases">
        <authorList>
            <consortium name="Pathogen Informatics"/>
            <person name="Doyle S."/>
        </authorList>
    </citation>
    <scope>NUCLEOTIDE SEQUENCE [LARGE SCALE GENOMIC DNA]</scope>
    <source>
        <strain evidence="3">NCTC11421</strain>
    </source>
</reference>
<dbReference type="GO" id="GO:0016887">
    <property type="term" value="F:ATP hydrolysis activity"/>
    <property type="evidence" value="ECO:0007669"/>
    <property type="project" value="InterPro"/>
</dbReference>
<dbReference type="Pfam" id="PF03969">
    <property type="entry name" value="AFG1_ATPase"/>
    <property type="match status" value="1"/>
</dbReference>
<evidence type="ECO:0000256" key="1">
    <source>
        <dbReference type="ARBA" id="ARBA00022741"/>
    </source>
</evidence>